<dbReference type="PANTHER" id="PTHR30136:SF24">
    <property type="entry name" value="HTH-TYPE TRANSCRIPTIONAL REPRESSOR ALLR"/>
    <property type="match status" value="1"/>
</dbReference>
<evidence type="ECO:0000259" key="6">
    <source>
        <dbReference type="PROSITE" id="PS51078"/>
    </source>
</evidence>
<evidence type="ECO:0000256" key="4">
    <source>
        <dbReference type="SAM" id="MobiDB-lite"/>
    </source>
</evidence>
<dbReference type="InterPro" id="IPR036388">
    <property type="entry name" value="WH-like_DNA-bd_sf"/>
</dbReference>
<dbReference type="GO" id="GO:0003677">
    <property type="term" value="F:DNA binding"/>
    <property type="evidence" value="ECO:0007669"/>
    <property type="project" value="UniProtKB-KW"/>
</dbReference>
<dbReference type="Gene3D" id="3.30.450.40">
    <property type="match status" value="1"/>
</dbReference>
<keyword evidence="1" id="KW-0805">Transcription regulation</keyword>
<accession>A0A5B8FQ52</accession>
<feature type="domain" description="HTH iclR-type" evidence="5">
    <location>
        <begin position="22"/>
        <end position="84"/>
    </location>
</feature>
<dbReference type="AlphaFoldDB" id="A0A5B8FQ52"/>
<reference evidence="7 8" key="1">
    <citation type="submission" date="2019-06" db="EMBL/GenBank/DDBJ databases">
        <title>Genome sequence of Rhodobacteraceae bacterium D4M1.</title>
        <authorList>
            <person name="Cao J."/>
        </authorList>
    </citation>
    <scope>NUCLEOTIDE SEQUENCE [LARGE SCALE GENOMIC DNA]</scope>
    <source>
        <strain evidence="7 8">D4M1</strain>
    </source>
</reference>
<dbReference type="RefSeq" id="WP_138577176.1">
    <property type="nucleotide sequence ID" value="NZ_CP040818.1"/>
</dbReference>
<sequence length="285" mass="30284">MTQKPLAGRQTPDPADSRSGQVRSIARAIAILRALAASSDGLTLTETAERAQLAASTTHRILTTLEGERFVRFEAMTGLWQIGVSAFTVGATFTRNRDIIALARPYLRRLMEVTGETANIYVESGGEVICMAQVESRHTMRAITQVGGRVKMHWSGAGKALLATMPDERVRAILAEQGMPAATAATLTTPAAMLAELGRIRACGVAHDAEEFTEGLRCLSVPLRDEHGQGVAAVSISGPVSRLTPARLPGLQEVLGTIAGEIMRDFGGSDRQGEIRAGRGQGALL</sequence>
<evidence type="ECO:0000313" key="8">
    <source>
        <dbReference type="Proteomes" id="UP000305888"/>
    </source>
</evidence>
<keyword evidence="3" id="KW-0804">Transcription</keyword>
<dbReference type="GO" id="GO:0045892">
    <property type="term" value="P:negative regulation of DNA-templated transcription"/>
    <property type="evidence" value="ECO:0007669"/>
    <property type="project" value="TreeGrafter"/>
</dbReference>
<dbReference type="EMBL" id="CP040818">
    <property type="protein sequence ID" value="QDL90475.1"/>
    <property type="molecule type" value="Genomic_DNA"/>
</dbReference>
<dbReference type="Pfam" id="PF09339">
    <property type="entry name" value="HTH_IclR"/>
    <property type="match status" value="1"/>
</dbReference>
<dbReference type="InterPro" id="IPR005471">
    <property type="entry name" value="Tscrpt_reg_IclR_N"/>
</dbReference>
<dbReference type="PANTHER" id="PTHR30136">
    <property type="entry name" value="HELIX-TURN-HELIX TRANSCRIPTIONAL REGULATOR, ICLR FAMILY"/>
    <property type="match status" value="1"/>
</dbReference>
<organism evidence="7 8">
    <name type="scientific">Paroceanicella profunda</name>
    <dbReference type="NCBI Taxonomy" id="2579971"/>
    <lineage>
        <taxon>Bacteria</taxon>
        <taxon>Pseudomonadati</taxon>
        <taxon>Pseudomonadota</taxon>
        <taxon>Alphaproteobacteria</taxon>
        <taxon>Rhodobacterales</taxon>
        <taxon>Paracoccaceae</taxon>
        <taxon>Paroceanicella</taxon>
    </lineage>
</organism>
<evidence type="ECO:0000256" key="1">
    <source>
        <dbReference type="ARBA" id="ARBA00023015"/>
    </source>
</evidence>
<evidence type="ECO:0000313" key="7">
    <source>
        <dbReference type="EMBL" id="QDL90475.1"/>
    </source>
</evidence>
<dbReference type="SUPFAM" id="SSF46785">
    <property type="entry name" value="Winged helix' DNA-binding domain"/>
    <property type="match status" value="1"/>
</dbReference>
<dbReference type="GO" id="GO:0003700">
    <property type="term" value="F:DNA-binding transcription factor activity"/>
    <property type="evidence" value="ECO:0007669"/>
    <property type="project" value="TreeGrafter"/>
</dbReference>
<dbReference type="InterPro" id="IPR029016">
    <property type="entry name" value="GAF-like_dom_sf"/>
</dbReference>
<feature type="region of interest" description="Disordered" evidence="4">
    <location>
        <begin position="1"/>
        <end position="21"/>
    </location>
</feature>
<dbReference type="PROSITE" id="PS51078">
    <property type="entry name" value="ICLR_ED"/>
    <property type="match status" value="1"/>
</dbReference>
<evidence type="ECO:0000259" key="5">
    <source>
        <dbReference type="PROSITE" id="PS51077"/>
    </source>
</evidence>
<dbReference type="SMART" id="SM00346">
    <property type="entry name" value="HTH_ICLR"/>
    <property type="match status" value="1"/>
</dbReference>
<dbReference type="KEGG" id="ppru:FDP22_00900"/>
<evidence type="ECO:0000256" key="3">
    <source>
        <dbReference type="ARBA" id="ARBA00023163"/>
    </source>
</evidence>
<dbReference type="InterPro" id="IPR036390">
    <property type="entry name" value="WH_DNA-bd_sf"/>
</dbReference>
<protein>
    <submittedName>
        <fullName evidence="7">Helix-turn-helix domain-containing protein</fullName>
    </submittedName>
</protein>
<dbReference type="Proteomes" id="UP000305888">
    <property type="component" value="Chromosome"/>
</dbReference>
<proteinExistence type="predicted"/>
<dbReference type="PROSITE" id="PS51077">
    <property type="entry name" value="HTH_ICLR"/>
    <property type="match status" value="1"/>
</dbReference>
<name>A0A5B8FQ52_9RHOB</name>
<dbReference type="OrthoDB" id="9807558at2"/>
<keyword evidence="2" id="KW-0238">DNA-binding</keyword>
<keyword evidence="8" id="KW-1185">Reference proteome</keyword>
<evidence type="ECO:0000256" key="2">
    <source>
        <dbReference type="ARBA" id="ARBA00023125"/>
    </source>
</evidence>
<dbReference type="InterPro" id="IPR050707">
    <property type="entry name" value="HTH_MetabolicPath_Reg"/>
</dbReference>
<dbReference type="SUPFAM" id="SSF55781">
    <property type="entry name" value="GAF domain-like"/>
    <property type="match status" value="1"/>
</dbReference>
<dbReference type="InterPro" id="IPR014757">
    <property type="entry name" value="Tscrpt_reg_IclR_C"/>
</dbReference>
<gene>
    <name evidence="7" type="ORF">FDP22_00900</name>
</gene>
<dbReference type="Gene3D" id="1.10.10.10">
    <property type="entry name" value="Winged helix-like DNA-binding domain superfamily/Winged helix DNA-binding domain"/>
    <property type="match status" value="1"/>
</dbReference>
<feature type="domain" description="IclR-ED" evidence="6">
    <location>
        <begin position="85"/>
        <end position="268"/>
    </location>
</feature>
<dbReference type="Pfam" id="PF01614">
    <property type="entry name" value="IclR_C"/>
    <property type="match status" value="1"/>
</dbReference>